<dbReference type="Gene3D" id="2.60.40.3140">
    <property type="match status" value="1"/>
</dbReference>
<feature type="domain" description="Transglutaminase-like" evidence="2">
    <location>
        <begin position="280"/>
        <end position="385"/>
    </location>
</feature>
<feature type="domain" description="DUF3857" evidence="3">
    <location>
        <begin position="51"/>
        <end position="231"/>
    </location>
</feature>
<feature type="chain" id="PRO_5032580606" description="Transglutaminase domain-containing protein" evidence="1">
    <location>
        <begin position="19"/>
        <end position="652"/>
    </location>
</feature>
<dbReference type="Pfam" id="PF12969">
    <property type="entry name" value="DUF3857"/>
    <property type="match status" value="1"/>
</dbReference>
<dbReference type="SUPFAM" id="SSF54001">
    <property type="entry name" value="Cysteine proteinases"/>
    <property type="match status" value="1"/>
</dbReference>
<dbReference type="Pfam" id="PF01841">
    <property type="entry name" value="Transglut_core"/>
    <property type="match status" value="1"/>
</dbReference>
<dbReference type="Gene3D" id="2.60.120.1130">
    <property type="match status" value="1"/>
</dbReference>
<evidence type="ECO:0000259" key="3">
    <source>
        <dbReference type="Pfam" id="PF12969"/>
    </source>
</evidence>
<protein>
    <recommendedName>
        <fullName evidence="6">Transglutaminase domain-containing protein</fullName>
    </recommendedName>
</protein>
<proteinExistence type="predicted"/>
<dbReference type="InterPro" id="IPR002931">
    <property type="entry name" value="Transglutaminase-like"/>
</dbReference>
<keyword evidence="1" id="KW-0732">Signal</keyword>
<organism evidence="4 5">
    <name type="scientific">Thermotomaculum hydrothermale</name>
    <dbReference type="NCBI Taxonomy" id="981385"/>
    <lineage>
        <taxon>Bacteria</taxon>
        <taxon>Pseudomonadati</taxon>
        <taxon>Acidobacteriota</taxon>
        <taxon>Holophagae</taxon>
        <taxon>Thermotomaculales</taxon>
        <taxon>Thermotomaculaceae</taxon>
        <taxon>Thermotomaculum</taxon>
    </lineage>
</organism>
<sequence length="652" mass="75701">MKRVFVLLLMFFLLPVMADNVVELSKKADKYKGKYDYVFLIQKTYVKVKQSGASTVNEEKAVKVLSEKGAKKFYTVSMFFDPLTSEIKVLDAYILRKDGKKKSIDLKKVVQYPQPARWIYWPNTRVSIPFGLLNPGDIVVYKIQRQGFSYALLENKVKGSSSKFEPPMKGEFYDIVNFQGFVPILEKEYSIELPEKKNIQFKYFKGEVTPIAEFTDYGMKYTFKKSDIEPIKREPYMGEISDVCQKLLISTTHSWKDKSEWFYKINENFAFHVTPEIKKKVDEIIKGAKTDEEKIDRLNHWVAHYIRYSGLSMGKGEGYTLHPSEMTFRDRQGVCKDKAGMLITFLRAAGFDAYPAMTMAGARIEDFPADFFNHCVVALREKDGKFRMLDPTWVPWVREEWSSAEQEQQYLIGYKEGQSLRTTPYSPPEKHYYKLSSKARIDKKGKCVVSIKLEAEGQTDARLRRYMQGVEDNSGENYIKRIVFRSFPQAIIKKVKFQNPYDISKHMKIELVFEVPDFAFVKGDRYILKSPALSYLLNDFANYYLAHLDVSAKERKYPVHTRCTKLIKVDEEIYLPVKIDKDKSKIPEHFEYKGKFADASINFKAENNTIYQTMTVSLKKRVYPAKAWKDLKTVVGEVQKLGKGFIEVEGGK</sequence>
<accession>A0A7R6PSS7</accession>
<keyword evidence="5" id="KW-1185">Reference proteome</keyword>
<dbReference type="Proteomes" id="UP000595564">
    <property type="component" value="Chromosome"/>
</dbReference>
<reference evidence="4 5" key="1">
    <citation type="journal article" date="2012" name="Extremophiles">
        <title>Thermotomaculum hydrothermale gen. nov., sp. nov., a novel heterotrophic thermophile within the phylum Acidobacteria from a deep-sea hydrothermal vent chimney in the Southern Okinawa Trough.</title>
        <authorList>
            <person name="Izumi H."/>
            <person name="Nunoura T."/>
            <person name="Miyazaki M."/>
            <person name="Mino S."/>
            <person name="Toki T."/>
            <person name="Takai K."/>
            <person name="Sako Y."/>
            <person name="Sawabe T."/>
            <person name="Nakagawa S."/>
        </authorList>
    </citation>
    <scope>NUCLEOTIDE SEQUENCE [LARGE SCALE GENOMIC DNA]</scope>
    <source>
        <strain evidence="4 5">AC55</strain>
    </source>
</reference>
<dbReference type="InterPro" id="IPR038765">
    <property type="entry name" value="Papain-like_cys_pep_sf"/>
</dbReference>
<evidence type="ECO:0000313" key="5">
    <source>
        <dbReference type="Proteomes" id="UP000595564"/>
    </source>
</evidence>
<evidence type="ECO:0000256" key="1">
    <source>
        <dbReference type="SAM" id="SignalP"/>
    </source>
</evidence>
<evidence type="ECO:0008006" key="6">
    <source>
        <dbReference type="Google" id="ProtNLM"/>
    </source>
</evidence>
<dbReference type="Gene3D" id="3.10.620.30">
    <property type="match status" value="1"/>
</dbReference>
<name>A0A7R6PSS7_9BACT</name>
<gene>
    <name evidence="4" type="ORF">TTHT_0346</name>
</gene>
<dbReference type="RefSeq" id="WP_201328294.1">
    <property type="nucleotide sequence ID" value="NZ_AP017470.1"/>
</dbReference>
<evidence type="ECO:0000313" key="4">
    <source>
        <dbReference type="EMBL" id="BBB31962.1"/>
    </source>
</evidence>
<dbReference type="InterPro" id="IPR024618">
    <property type="entry name" value="DUF3857"/>
</dbReference>
<evidence type="ECO:0000259" key="2">
    <source>
        <dbReference type="Pfam" id="PF01841"/>
    </source>
</evidence>
<dbReference type="KEGG" id="thyd:TTHT_0346"/>
<dbReference type="AlphaFoldDB" id="A0A7R6PSS7"/>
<feature type="signal peptide" evidence="1">
    <location>
        <begin position="1"/>
        <end position="18"/>
    </location>
</feature>
<dbReference type="EMBL" id="AP017470">
    <property type="protein sequence ID" value="BBB31962.1"/>
    <property type="molecule type" value="Genomic_DNA"/>
</dbReference>